<evidence type="ECO:0000259" key="3">
    <source>
        <dbReference type="PROSITE" id="PS50206"/>
    </source>
</evidence>
<dbReference type="PANTHER" id="PTHR11364">
    <property type="entry name" value="THIOSULFATE SULFERTANSFERASE"/>
    <property type="match status" value="1"/>
</dbReference>
<gene>
    <name evidence="4" type="ORF">EYD45_14365</name>
</gene>
<keyword evidence="5" id="KW-1185">Reference proteome</keyword>
<evidence type="ECO:0000313" key="4">
    <source>
        <dbReference type="EMBL" id="TBN00448.1"/>
    </source>
</evidence>
<dbReference type="InterPro" id="IPR001763">
    <property type="entry name" value="Rhodanese-like_dom"/>
</dbReference>
<dbReference type="CDD" id="cd01449">
    <property type="entry name" value="TST_Repeat_2"/>
    <property type="match status" value="1"/>
</dbReference>
<sequence length="384" mass="43678">MNIRTTSPVVSVQWLHDNLEAKNLIVLDGTIAKAFDAMSLQIPKARFFDIKKKFSDTSNPFPSAFPSAAQFQQEARKLGINNDSAIVVYDDKGIYSSARVWWLFKAFGFKNIAVLDGGFPEWQNAGFPTEYMQVYEGDLGDFEANLQPNFMKFFDDIKNASTFKTHNIVDARSAARFNCDVPEPREGLRRGTIPNSINLPFTDLLENGKLKSKKEIEKSFYMVAEKDEDIIFSCGSGITACVLALGAEISGHKNISVYDGSWTEFGTLTSGNMEQPKTSTKDEVLAYILIYVLHSDLSETWKEKEYILKRVEKDVYKRVYEQFKKDNDYQCIQNIIEAVKANNYYRNDFADLFADIKLMAFADGEYDDMEKAVYANLKRILKDG</sequence>
<dbReference type="SUPFAM" id="SSF158682">
    <property type="entry name" value="TerB-like"/>
    <property type="match status" value="1"/>
</dbReference>
<feature type="domain" description="Rhodanese" evidence="3">
    <location>
        <begin position="162"/>
        <end position="270"/>
    </location>
</feature>
<dbReference type="PROSITE" id="PS50206">
    <property type="entry name" value="RHODANESE_3"/>
    <property type="match status" value="2"/>
</dbReference>
<dbReference type="AlphaFoldDB" id="A0A4Q9FBZ9"/>
<dbReference type="Pfam" id="PF00581">
    <property type="entry name" value="Rhodanese"/>
    <property type="match status" value="2"/>
</dbReference>
<keyword evidence="1 4" id="KW-0808">Transferase</keyword>
<dbReference type="SUPFAM" id="SSF52821">
    <property type="entry name" value="Rhodanese/Cell cycle control phosphatase"/>
    <property type="match status" value="2"/>
</dbReference>
<evidence type="ECO:0000256" key="1">
    <source>
        <dbReference type="ARBA" id="ARBA00022679"/>
    </source>
</evidence>
<comment type="caution">
    <text evidence="4">The sequence shown here is derived from an EMBL/GenBank/DDBJ whole genome shotgun (WGS) entry which is preliminary data.</text>
</comment>
<dbReference type="SMART" id="SM00450">
    <property type="entry name" value="RHOD"/>
    <property type="match status" value="2"/>
</dbReference>
<organism evidence="4 5">
    <name type="scientific">Hyunsoonleella flava</name>
    <dbReference type="NCBI Taxonomy" id="2527939"/>
    <lineage>
        <taxon>Bacteria</taxon>
        <taxon>Pseudomonadati</taxon>
        <taxon>Bacteroidota</taxon>
        <taxon>Flavobacteriia</taxon>
        <taxon>Flavobacteriales</taxon>
        <taxon>Flavobacteriaceae</taxon>
    </lineage>
</organism>
<evidence type="ECO:0000256" key="2">
    <source>
        <dbReference type="ARBA" id="ARBA00022737"/>
    </source>
</evidence>
<dbReference type="CDD" id="cd01448">
    <property type="entry name" value="TST_Repeat_1"/>
    <property type="match status" value="1"/>
</dbReference>
<feature type="domain" description="Rhodanese" evidence="3">
    <location>
        <begin position="42"/>
        <end position="131"/>
    </location>
</feature>
<name>A0A4Q9FBZ9_9FLAO</name>
<dbReference type="Proteomes" id="UP000291142">
    <property type="component" value="Unassembled WGS sequence"/>
</dbReference>
<accession>A0A4Q9FBZ9</accession>
<dbReference type="InterPro" id="IPR029024">
    <property type="entry name" value="TerB-like"/>
</dbReference>
<dbReference type="InterPro" id="IPR036873">
    <property type="entry name" value="Rhodanese-like_dom_sf"/>
</dbReference>
<dbReference type="OrthoDB" id="9770030at2"/>
<keyword evidence="2" id="KW-0677">Repeat</keyword>
<dbReference type="GO" id="GO:0004792">
    <property type="term" value="F:thiosulfate-cyanide sulfurtransferase activity"/>
    <property type="evidence" value="ECO:0007669"/>
    <property type="project" value="TreeGrafter"/>
</dbReference>
<dbReference type="InterPro" id="IPR045078">
    <property type="entry name" value="TST/MPST-like"/>
</dbReference>
<protein>
    <submittedName>
        <fullName evidence="4">Sulfurtransferase</fullName>
    </submittedName>
</protein>
<dbReference type="PANTHER" id="PTHR11364:SF27">
    <property type="entry name" value="SULFURTRANSFERASE"/>
    <property type="match status" value="1"/>
</dbReference>
<dbReference type="RefSeq" id="WP_130965258.1">
    <property type="nucleotide sequence ID" value="NZ_SIRT01000014.1"/>
</dbReference>
<reference evidence="4 5" key="1">
    <citation type="submission" date="2019-02" db="EMBL/GenBank/DDBJ databases">
        <title>Hyunsoonleella sp., isolated from marine sediment.</title>
        <authorList>
            <person name="Liu B.-T."/>
        </authorList>
    </citation>
    <scope>NUCLEOTIDE SEQUENCE [LARGE SCALE GENOMIC DNA]</scope>
    <source>
        <strain evidence="4 5">T58</strain>
    </source>
</reference>
<dbReference type="Gene3D" id="3.40.250.10">
    <property type="entry name" value="Rhodanese-like domain"/>
    <property type="match status" value="2"/>
</dbReference>
<proteinExistence type="predicted"/>
<dbReference type="EMBL" id="SIRT01000014">
    <property type="protein sequence ID" value="TBN00448.1"/>
    <property type="molecule type" value="Genomic_DNA"/>
</dbReference>
<evidence type="ECO:0000313" key="5">
    <source>
        <dbReference type="Proteomes" id="UP000291142"/>
    </source>
</evidence>